<evidence type="ECO:0000256" key="4">
    <source>
        <dbReference type="ARBA" id="ARBA00023163"/>
    </source>
</evidence>
<feature type="DNA-binding region" description="OmpR/PhoB-type" evidence="5">
    <location>
        <begin position="1"/>
        <end position="88"/>
    </location>
</feature>
<dbReference type="SMART" id="SM01043">
    <property type="entry name" value="BTAD"/>
    <property type="match status" value="1"/>
</dbReference>
<dbReference type="GO" id="GO:0000160">
    <property type="term" value="P:phosphorelay signal transduction system"/>
    <property type="evidence" value="ECO:0007669"/>
    <property type="project" value="InterPro"/>
</dbReference>
<dbReference type="InterPro" id="IPR005158">
    <property type="entry name" value="BTAD"/>
</dbReference>
<evidence type="ECO:0000256" key="3">
    <source>
        <dbReference type="ARBA" id="ARBA00023125"/>
    </source>
</evidence>
<keyword evidence="3 5" id="KW-0238">DNA-binding</keyword>
<keyword evidence="4" id="KW-0804">Transcription</keyword>
<dbReference type="CDD" id="cd15831">
    <property type="entry name" value="BTAD"/>
    <property type="match status" value="1"/>
</dbReference>
<dbReference type="InterPro" id="IPR001867">
    <property type="entry name" value="OmpR/PhoB-type_DNA-bd"/>
</dbReference>
<reference evidence="7 8" key="1">
    <citation type="submission" date="2020-03" db="EMBL/GenBank/DDBJ databases">
        <title>Whole genome shotgun sequence of Phytohabitans suffuscus NBRC 105367.</title>
        <authorList>
            <person name="Komaki H."/>
            <person name="Tamura T."/>
        </authorList>
    </citation>
    <scope>NUCLEOTIDE SEQUENCE [LARGE SCALE GENOMIC DNA]</scope>
    <source>
        <strain evidence="7 8">NBRC 105367</strain>
    </source>
</reference>
<dbReference type="Gene3D" id="1.25.40.10">
    <property type="entry name" value="Tetratricopeptide repeat domain"/>
    <property type="match status" value="1"/>
</dbReference>
<organism evidence="7 8">
    <name type="scientific">Phytohabitans suffuscus</name>
    <dbReference type="NCBI Taxonomy" id="624315"/>
    <lineage>
        <taxon>Bacteria</taxon>
        <taxon>Bacillati</taxon>
        <taxon>Actinomycetota</taxon>
        <taxon>Actinomycetes</taxon>
        <taxon>Micromonosporales</taxon>
        <taxon>Micromonosporaceae</taxon>
    </lineage>
</organism>
<dbReference type="InterPro" id="IPR011990">
    <property type="entry name" value="TPR-like_helical_dom_sf"/>
</dbReference>
<evidence type="ECO:0000259" key="6">
    <source>
        <dbReference type="PROSITE" id="PS51755"/>
    </source>
</evidence>
<dbReference type="SUPFAM" id="SSF48452">
    <property type="entry name" value="TPR-like"/>
    <property type="match status" value="1"/>
</dbReference>
<dbReference type="Pfam" id="PF00486">
    <property type="entry name" value="Trans_reg_C"/>
    <property type="match status" value="1"/>
</dbReference>
<dbReference type="PANTHER" id="PTHR35807">
    <property type="entry name" value="TRANSCRIPTIONAL REGULATOR REDD-RELATED"/>
    <property type="match status" value="1"/>
</dbReference>
<evidence type="ECO:0000256" key="5">
    <source>
        <dbReference type="PROSITE-ProRule" id="PRU01091"/>
    </source>
</evidence>
<keyword evidence="8" id="KW-1185">Reference proteome</keyword>
<dbReference type="Proteomes" id="UP000503011">
    <property type="component" value="Chromosome"/>
</dbReference>
<dbReference type="InterPro" id="IPR016032">
    <property type="entry name" value="Sig_transdc_resp-reg_C-effctor"/>
</dbReference>
<accession>A0A6F8Z069</accession>
<dbReference type="PROSITE" id="PS51755">
    <property type="entry name" value="OMPR_PHOB"/>
    <property type="match status" value="1"/>
</dbReference>
<reference evidence="7 8" key="2">
    <citation type="submission" date="2020-03" db="EMBL/GenBank/DDBJ databases">
        <authorList>
            <person name="Ichikawa N."/>
            <person name="Kimura A."/>
            <person name="Kitahashi Y."/>
            <person name="Uohara A."/>
        </authorList>
    </citation>
    <scope>NUCLEOTIDE SEQUENCE [LARGE SCALE GENOMIC DNA]</scope>
    <source>
        <strain evidence="7 8">NBRC 105367</strain>
    </source>
</reference>
<dbReference type="InterPro" id="IPR036388">
    <property type="entry name" value="WH-like_DNA-bd_sf"/>
</dbReference>
<proteinExistence type="inferred from homology"/>
<dbReference type="InterPro" id="IPR051677">
    <property type="entry name" value="AfsR-DnrI-RedD_regulator"/>
</dbReference>
<dbReference type="Gene3D" id="1.10.10.10">
    <property type="entry name" value="Winged helix-like DNA-binding domain superfamily/Winged helix DNA-binding domain"/>
    <property type="match status" value="1"/>
</dbReference>
<dbReference type="SMART" id="SM00862">
    <property type="entry name" value="Trans_reg_C"/>
    <property type="match status" value="1"/>
</dbReference>
<dbReference type="Pfam" id="PF03704">
    <property type="entry name" value="BTAD"/>
    <property type="match status" value="1"/>
</dbReference>
<name>A0A6F8Z069_9ACTN</name>
<dbReference type="GO" id="GO:0003677">
    <property type="term" value="F:DNA binding"/>
    <property type="evidence" value="ECO:0007669"/>
    <property type="project" value="UniProtKB-UniRule"/>
</dbReference>
<keyword evidence="2" id="KW-0805">Transcription regulation</keyword>
<evidence type="ECO:0000256" key="1">
    <source>
        <dbReference type="ARBA" id="ARBA00005820"/>
    </source>
</evidence>
<dbReference type="EMBL" id="AP022871">
    <property type="protein sequence ID" value="BCB91714.1"/>
    <property type="molecule type" value="Genomic_DNA"/>
</dbReference>
<evidence type="ECO:0000256" key="2">
    <source>
        <dbReference type="ARBA" id="ARBA00023015"/>
    </source>
</evidence>
<dbReference type="SUPFAM" id="SSF46894">
    <property type="entry name" value="C-terminal effector domain of the bipartite response regulators"/>
    <property type="match status" value="1"/>
</dbReference>
<dbReference type="KEGG" id="psuu:Psuf_090270"/>
<comment type="similarity">
    <text evidence="1">Belongs to the AfsR/DnrI/RedD regulatory family.</text>
</comment>
<evidence type="ECO:0000313" key="8">
    <source>
        <dbReference type="Proteomes" id="UP000503011"/>
    </source>
</evidence>
<dbReference type="PANTHER" id="PTHR35807:SF1">
    <property type="entry name" value="TRANSCRIPTIONAL REGULATOR REDD"/>
    <property type="match status" value="1"/>
</dbReference>
<dbReference type="AlphaFoldDB" id="A0A6F8Z069"/>
<evidence type="ECO:0000313" key="7">
    <source>
        <dbReference type="EMBL" id="BCB91714.1"/>
    </source>
</evidence>
<protein>
    <recommendedName>
        <fullName evidence="6">OmpR/PhoB-type domain-containing protein</fullName>
    </recommendedName>
</protein>
<feature type="domain" description="OmpR/PhoB-type" evidence="6">
    <location>
        <begin position="1"/>
        <end position="88"/>
    </location>
</feature>
<dbReference type="GO" id="GO:0006355">
    <property type="term" value="P:regulation of DNA-templated transcription"/>
    <property type="evidence" value="ECO:0007669"/>
    <property type="project" value="InterPro"/>
</dbReference>
<sequence>MLGPVQVRTGAGWATVRALQQRQLLAVLLARAGGAVTVERLAAELWGERRPPTAVATIRVYVMHLRRMLGDGPARTLVTRDRGYQMAVGDADLDSLVFDRLCREGQRSLAGGEPVAAVASLSRALALWQGAAMGDALVPGTPIVAAEAARLEQRRLGALERYFDAQLHLGQHAGVVEDLAEAVARHPLRERLREQLMLALSRCGRRAEALEAYRLGRALLVADLGLEPGPGLRGLHLAILGGHGQ</sequence>
<gene>
    <name evidence="7" type="ORF">Psuf_090270</name>
</gene>